<keyword evidence="2" id="KW-1185">Reference proteome</keyword>
<reference evidence="1 2" key="1">
    <citation type="journal article" date="2014" name="Genome Biol. Evol.">
        <title>Molecular evolution of the substrate utilization strategies and putative virulence factors in mosquito-associated Spiroplasma species.</title>
        <authorList>
            <person name="Chang T.H."/>
            <person name="Lo W.S."/>
            <person name="Ku C."/>
            <person name="Chen L.L."/>
            <person name="Kuo C.H."/>
        </authorList>
    </citation>
    <scope>NUCLEOTIDE SEQUENCE [LARGE SCALE GENOMIC DNA]</scope>
    <source>
        <strain evidence="1">Ar-1343</strain>
    </source>
</reference>
<name>W6AA40_9MOLU</name>
<protein>
    <submittedName>
        <fullName evidence="1">Uncharacterized protein</fullName>
    </submittedName>
</protein>
<gene>
    <name evidence="1" type="ORF">SSABA_v1c04640</name>
</gene>
<sequence>MSNKKDILEKDLLSEIDREKLFSEIQDNQMGESAKKNFLDNIMNNYFLDNDNFNFLEDNGIKIWEFSENENCICLEPKKYKDCCQLKLQPKRNENYISMVESLESNDSYNEYIKKMKHSFDKEIENFIKIGSCSFFDCHEKLVKSNLWDEKNFFDEEFFSALRQNVFDTRFTMGTTFFNKVDPKIFDYYGFCKEHSQIVSNNHLKISSSNDHEKILTLNFAIIAFKYYFAKNTYQVMYDEYINNYLSIEKIGHKAMMVFRLRKVINNLKEIKINFFEIQKALQKQDCSSFEFTDFDMKNQNNFVVRDIVQFAITPKNFTVINSVNNPFKKDLIAFMNVLVINKKTVVSFMHLKSSTELNDYFKEWKELNLEKKVDWETWISNNALILTDGILLNFKKWNDFNTEEKVLFSALNKFRFENPQPGQEYLKMKFFAGFNKGNNFF</sequence>
<accession>W6AA40</accession>
<dbReference type="PATRIC" id="fig|1276257.3.peg.475"/>
<organism evidence="1 2">
    <name type="scientific">Spiroplasma sabaudiense Ar-1343</name>
    <dbReference type="NCBI Taxonomy" id="1276257"/>
    <lineage>
        <taxon>Bacteria</taxon>
        <taxon>Bacillati</taxon>
        <taxon>Mycoplasmatota</taxon>
        <taxon>Mollicutes</taxon>
        <taxon>Entomoplasmatales</taxon>
        <taxon>Spiroplasmataceae</taxon>
        <taxon>Spiroplasma</taxon>
    </lineage>
</organism>
<dbReference type="Proteomes" id="UP000019265">
    <property type="component" value="Chromosome"/>
</dbReference>
<dbReference type="RefSeq" id="WP_025251012.1">
    <property type="nucleotide sequence ID" value="NZ_CP006934.1"/>
</dbReference>
<dbReference type="OrthoDB" id="390238at2"/>
<dbReference type="AlphaFoldDB" id="W6AA40"/>
<dbReference type="HOGENOM" id="CLU_619488_0_0_14"/>
<dbReference type="EMBL" id="CP006934">
    <property type="protein sequence ID" value="AHI53871.1"/>
    <property type="molecule type" value="Genomic_DNA"/>
</dbReference>
<evidence type="ECO:0000313" key="1">
    <source>
        <dbReference type="EMBL" id="AHI53871.1"/>
    </source>
</evidence>
<dbReference type="KEGG" id="ssab:SSABA_v1c04640"/>
<evidence type="ECO:0000313" key="2">
    <source>
        <dbReference type="Proteomes" id="UP000019265"/>
    </source>
</evidence>
<dbReference type="STRING" id="1276257.SSABA_v1c04640"/>
<proteinExistence type="predicted"/>